<proteinExistence type="predicted"/>
<dbReference type="InterPro" id="IPR036397">
    <property type="entry name" value="RNaseH_sf"/>
</dbReference>
<reference evidence="2 3" key="1">
    <citation type="journal article" date="2023" name="BMC Biol.">
        <title>The compact genome of the sponge Oopsacas minuta (Hexactinellida) is lacking key metazoan core genes.</title>
        <authorList>
            <person name="Santini S."/>
            <person name="Schenkelaars Q."/>
            <person name="Jourda C."/>
            <person name="Duchesne M."/>
            <person name="Belahbib H."/>
            <person name="Rocher C."/>
            <person name="Selva M."/>
            <person name="Riesgo A."/>
            <person name="Vervoort M."/>
            <person name="Leys S.P."/>
            <person name="Kodjabachian L."/>
            <person name="Le Bivic A."/>
            <person name="Borchiellini C."/>
            <person name="Claverie J.M."/>
            <person name="Renard E."/>
        </authorList>
    </citation>
    <scope>NUCLEOTIDE SEQUENCE [LARGE SCALE GENOMIC DNA]</scope>
    <source>
        <strain evidence="2">SPO-2</strain>
    </source>
</reference>
<dbReference type="PANTHER" id="PTHR46060:SF1">
    <property type="entry name" value="MARINER MOS1 TRANSPOSASE-LIKE PROTEIN"/>
    <property type="match status" value="1"/>
</dbReference>
<feature type="region of interest" description="Disordered" evidence="1">
    <location>
        <begin position="1"/>
        <end position="20"/>
    </location>
</feature>
<organism evidence="2 3">
    <name type="scientific">Oopsacas minuta</name>
    <dbReference type="NCBI Taxonomy" id="111878"/>
    <lineage>
        <taxon>Eukaryota</taxon>
        <taxon>Metazoa</taxon>
        <taxon>Porifera</taxon>
        <taxon>Hexactinellida</taxon>
        <taxon>Hexasterophora</taxon>
        <taxon>Lyssacinosida</taxon>
        <taxon>Leucopsacidae</taxon>
        <taxon>Oopsacas</taxon>
    </lineage>
</organism>
<dbReference type="Proteomes" id="UP001165289">
    <property type="component" value="Unassembled WGS sequence"/>
</dbReference>
<evidence type="ECO:0000313" key="2">
    <source>
        <dbReference type="EMBL" id="KAI6648759.1"/>
    </source>
</evidence>
<name>A0AAV7JK36_9METZ</name>
<dbReference type="InterPro" id="IPR052709">
    <property type="entry name" value="Transposase-MT_Hybrid"/>
</dbReference>
<evidence type="ECO:0000313" key="3">
    <source>
        <dbReference type="Proteomes" id="UP001165289"/>
    </source>
</evidence>
<accession>A0AAV7JK36</accession>
<dbReference type="PANTHER" id="PTHR46060">
    <property type="entry name" value="MARINER MOS1 TRANSPOSASE-LIKE PROTEIN"/>
    <property type="match status" value="1"/>
</dbReference>
<comment type="caution">
    <text evidence="2">The sequence shown here is derived from an EMBL/GenBank/DDBJ whole genome shotgun (WGS) entry which is preliminary data.</text>
</comment>
<sequence length="165" mass="18559">MASLHRVSHNTQDPARTDLQRVTGDIMRGLPFRSTVERWASRFRSGDADVTDLPRSGRPVSATNSENIALIESTVMEGKCITVNQLEQTMKISSGAIHTILMTELGYRSICGKWVPHKLSENQRLARLNISKKLLGTYENCDSSRITEIIPGDQTWVYYSTPYSK</sequence>
<protein>
    <submittedName>
        <fullName evidence="2">Transposase</fullName>
    </submittedName>
</protein>
<dbReference type="Gene3D" id="3.30.420.10">
    <property type="entry name" value="Ribonuclease H-like superfamily/Ribonuclease H"/>
    <property type="match status" value="1"/>
</dbReference>
<keyword evidence="3" id="KW-1185">Reference proteome</keyword>
<evidence type="ECO:0000256" key="1">
    <source>
        <dbReference type="SAM" id="MobiDB-lite"/>
    </source>
</evidence>
<gene>
    <name evidence="2" type="ORF">LOD99_7146</name>
</gene>
<dbReference type="GO" id="GO:0003676">
    <property type="term" value="F:nucleic acid binding"/>
    <property type="evidence" value="ECO:0007669"/>
    <property type="project" value="InterPro"/>
</dbReference>
<dbReference type="AlphaFoldDB" id="A0AAV7JK36"/>
<dbReference type="EMBL" id="JAKMXF010000326">
    <property type="protein sequence ID" value="KAI6648759.1"/>
    <property type="molecule type" value="Genomic_DNA"/>
</dbReference>